<organism evidence="1 2">
    <name type="scientific">Ilumatobacter fluminis</name>
    <dbReference type="NCBI Taxonomy" id="467091"/>
    <lineage>
        <taxon>Bacteria</taxon>
        <taxon>Bacillati</taxon>
        <taxon>Actinomycetota</taxon>
        <taxon>Acidimicrobiia</taxon>
        <taxon>Acidimicrobiales</taxon>
        <taxon>Ilumatobacteraceae</taxon>
        <taxon>Ilumatobacter</taxon>
    </lineage>
</organism>
<comment type="caution">
    <text evidence="1">The sequence shown here is derived from an EMBL/GenBank/DDBJ whole genome shotgun (WGS) entry which is preliminary data.</text>
</comment>
<accession>A0A4R7HYS8</accession>
<name>A0A4R7HYS8_9ACTN</name>
<gene>
    <name evidence="1" type="ORF">BDK89_1971</name>
</gene>
<proteinExistence type="predicted"/>
<dbReference type="RefSeq" id="WP_133868769.1">
    <property type="nucleotide sequence ID" value="NZ_JAVJPS010000003.1"/>
</dbReference>
<dbReference type="EMBL" id="SOAU01000001">
    <property type="protein sequence ID" value="TDT16382.1"/>
    <property type="molecule type" value="Genomic_DNA"/>
</dbReference>
<reference evidence="1 2" key="1">
    <citation type="submission" date="2019-03" db="EMBL/GenBank/DDBJ databases">
        <title>Sequencing the genomes of 1000 actinobacteria strains.</title>
        <authorList>
            <person name="Klenk H.-P."/>
        </authorList>
    </citation>
    <scope>NUCLEOTIDE SEQUENCE [LARGE SCALE GENOMIC DNA]</scope>
    <source>
        <strain evidence="1 2">DSM 18936</strain>
    </source>
</reference>
<dbReference type="Proteomes" id="UP000294558">
    <property type="component" value="Unassembled WGS sequence"/>
</dbReference>
<dbReference type="OrthoDB" id="9877097at2"/>
<sequence>MKRVTWFVAGATAGAAGANYAAKKVKRTAQNLTPVNVARGAAGRAKTGTKQIVDAVRDGRAAMRAKEDELKARRDARLEPVDSRLEPGEQLLVDGHPVESGRVIVLKQRR</sequence>
<protein>
    <submittedName>
        <fullName evidence="1">Uncharacterized protein</fullName>
    </submittedName>
</protein>
<evidence type="ECO:0000313" key="2">
    <source>
        <dbReference type="Proteomes" id="UP000294558"/>
    </source>
</evidence>
<keyword evidence="2" id="KW-1185">Reference proteome</keyword>
<dbReference type="AlphaFoldDB" id="A0A4R7HYS8"/>
<evidence type="ECO:0000313" key="1">
    <source>
        <dbReference type="EMBL" id="TDT16382.1"/>
    </source>
</evidence>